<keyword evidence="3" id="KW-1185">Reference proteome</keyword>
<protein>
    <submittedName>
        <fullName evidence="2">PhoX family protein</fullName>
    </submittedName>
</protein>
<proteinExistence type="predicted"/>
<dbReference type="InterPro" id="IPR006311">
    <property type="entry name" value="TAT_signal"/>
</dbReference>
<evidence type="ECO:0000256" key="1">
    <source>
        <dbReference type="SAM" id="MobiDB-lite"/>
    </source>
</evidence>
<accession>A0ABV7H9T1</accession>
<dbReference type="InterPro" id="IPR015943">
    <property type="entry name" value="WD40/YVTN_repeat-like_dom_sf"/>
</dbReference>
<evidence type="ECO:0000313" key="2">
    <source>
        <dbReference type="EMBL" id="MFC3150570.1"/>
    </source>
</evidence>
<dbReference type="PANTHER" id="PTHR35399:SF2">
    <property type="entry name" value="DUF839 DOMAIN-CONTAINING PROTEIN"/>
    <property type="match status" value="1"/>
</dbReference>
<evidence type="ECO:0000313" key="3">
    <source>
        <dbReference type="Proteomes" id="UP001595476"/>
    </source>
</evidence>
<dbReference type="RefSeq" id="WP_386717602.1">
    <property type="nucleotide sequence ID" value="NZ_JBHRSZ010000002.1"/>
</dbReference>
<reference evidence="3" key="1">
    <citation type="journal article" date="2019" name="Int. J. Syst. Evol. Microbiol.">
        <title>The Global Catalogue of Microorganisms (GCM) 10K type strain sequencing project: providing services to taxonomists for standard genome sequencing and annotation.</title>
        <authorList>
            <consortium name="The Broad Institute Genomics Platform"/>
            <consortium name="The Broad Institute Genome Sequencing Center for Infectious Disease"/>
            <person name="Wu L."/>
            <person name="Ma J."/>
        </authorList>
    </citation>
    <scope>NUCLEOTIDE SEQUENCE [LARGE SCALE GENOMIC DNA]</scope>
    <source>
        <strain evidence="3">KCTC 52438</strain>
    </source>
</reference>
<dbReference type="Proteomes" id="UP001595476">
    <property type="component" value="Unassembled WGS sequence"/>
</dbReference>
<gene>
    <name evidence="2" type="ORF">ACFOEK_06010</name>
</gene>
<name>A0ABV7H9T1_9GAMM</name>
<dbReference type="PANTHER" id="PTHR35399">
    <property type="entry name" value="SLR8030 PROTEIN"/>
    <property type="match status" value="1"/>
</dbReference>
<dbReference type="PROSITE" id="PS51318">
    <property type="entry name" value="TAT"/>
    <property type="match status" value="1"/>
</dbReference>
<feature type="region of interest" description="Disordered" evidence="1">
    <location>
        <begin position="1"/>
        <end position="22"/>
    </location>
</feature>
<dbReference type="SUPFAM" id="SSF63829">
    <property type="entry name" value="Calcium-dependent phosphotriesterase"/>
    <property type="match status" value="1"/>
</dbReference>
<dbReference type="InterPro" id="IPR008557">
    <property type="entry name" value="PhoX"/>
</dbReference>
<dbReference type="Gene3D" id="2.130.10.10">
    <property type="entry name" value="YVTN repeat-like/Quinoprotein amine dehydrogenase"/>
    <property type="match status" value="1"/>
</dbReference>
<comment type="caution">
    <text evidence="2">The sequence shown here is derived from an EMBL/GenBank/DDBJ whole genome shotgun (WGS) entry which is preliminary data.</text>
</comment>
<sequence length="633" mass="70218">MTDEIQKFDDSDDTVTNSSNNRPFEEVLNANLSRRSVMRGSLAVAATSFVAGSSTANAFGWSGLKSRRGRSLVNFTPVTLAEGNGPTPSISPDYEYQVLIPWGEPLEPGGPAYSWPPTAEDQRQQIGIGHDGMTFFPIDRRMQEGDYSDRLFRKHWGQGNRHGMLAINHEFGRNSTVLGKDFPESLDDVRTSQHAHGVAVVEIKKQRNGEWQQVESENARRIHVNTPVRFSGPAASSELLKTPNGNIPLGTVNNCSNGHTPWGTYLTCEENFNGYFGATHNKATWTATEEHERYGFSENGFGYGWHVFDRRFDLSDPDYKNEENRFGWVVEIDPFDGTQVPVKRTALGRIKHEGATVTVGKDNRVVVYMGDDQRFDYIYKFVSAGDWVEMRANGVDPLDEGTLYVAKFNEDGTGEWLPLTIDNPALAARFADQAELLTFTRIAADILGATPMDRPEWVTVAPNSDVYCTLTNNSRRTEADAANPMAPNADGHIIRWRDTEEHTGTNFAWDIFLIAQDTHGTEESFSDPDGLWADPDGRLFVQTDGGQKDGLNNQLLVVDTNTKEIRRLFTGVTGDEITGLAITPDRRTLFINTQHPGNGDPSVTNFPAPQDGVTVPRDCTFVITRKNGGVIGS</sequence>
<dbReference type="EMBL" id="JBHRSZ010000002">
    <property type="protein sequence ID" value="MFC3150570.1"/>
    <property type="molecule type" value="Genomic_DNA"/>
</dbReference>
<organism evidence="2 3">
    <name type="scientific">Litoribrevibacter euphylliae</name>
    <dbReference type="NCBI Taxonomy" id="1834034"/>
    <lineage>
        <taxon>Bacteria</taxon>
        <taxon>Pseudomonadati</taxon>
        <taxon>Pseudomonadota</taxon>
        <taxon>Gammaproteobacteria</taxon>
        <taxon>Oceanospirillales</taxon>
        <taxon>Oceanospirillaceae</taxon>
        <taxon>Litoribrevibacter</taxon>
    </lineage>
</organism>
<dbReference type="Pfam" id="PF05787">
    <property type="entry name" value="PhoX"/>
    <property type="match status" value="1"/>
</dbReference>